<feature type="transmembrane region" description="Helical" evidence="1">
    <location>
        <begin position="152"/>
        <end position="177"/>
    </location>
</feature>
<feature type="transmembrane region" description="Helical" evidence="1">
    <location>
        <begin position="12"/>
        <end position="33"/>
    </location>
</feature>
<protein>
    <submittedName>
        <fullName evidence="2">Uncharacterized protein</fullName>
    </submittedName>
</protein>
<reference evidence="2 3" key="1">
    <citation type="submission" date="2019-11" db="EMBL/GenBank/DDBJ databases">
        <authorList>
            <person name="Criscuolo A."/>
        </authorList>
    </citation>
    <scope>NUCLEOTIDE SEQUENCE [LARGE SCALE GENOMIC DNA]</scope>
    <source>
        <strain evidence="2">CIP111667</strain>
    </source>
</reference>
<keyword evidence="1" id="KW-0812">Transmembrane</keyword>
<feature type="transmembrane region" description="Helical" evidence="1">
    <location>
        <begin position="54"/>
        <end position="76"/>
    </location>
</feature>
<evidence type="ECO:0000313" key="2">
    <source>
        <dbReference type="EMBL" id="VZO37386.1"/>
    </source>
</evidence>
<feature type="transmembrane region" description="Helical" evidence="1">
    <location>
        <begin position="123"/>
        <end position="146"/>
    </location>
</feature>
<dbReference type="InterPro" id="IPR045382">
    <property type="entry name" value="DUF6529"/>
</dbReference>
<feature type="transmembrane region" description="Helical" evidence="1">
    <location>
        <begin position="96"/>
        <end position="116"/>
    </location>
</feature>
<name>A0A7M4DJZ9_9MICO</name>
<dbReference type="RefSeq" id="WP_156741215.1">
    <property type="nucleotide sequence ID" value="NZ_CACRYJ010000034.1"/>
</dbReference>
<organism evidence="2 3">
    <name type="scientific">Occultella aeris</name>
    <dbReference type="NCBI Taxonomy" id="2761496"/>
    <lineage>
        <taxon>Bacteria</taxon>
        <taxon>Bacillati</taxon>
        <taxon>Actinomycetota</taxon>
        <taxon>Actinomycetes</taxon>
        <taxon>Micrococcales</taxon>
        <taxon>Ruaniaceae</taxon>
        <taxon>Occultella</taxon>
    </lineage>
</organism>
<dbReference type="Proteomes" id="UP000419743">
    <property type="component" value="Unassembled WGS sequence"/>
</dbReference>
<dbReference type="Pfam" id="PF20139">
    <property type="entry name" value="DUF6529"/>
    <property type="match status" value="1"/>
</dbReference>
<accession>A0A7M4DJZ9</accession>
<dbReference type="EMBL" id="CACRYJ010000034">
    <property type="protein sequence ID" value="VZO37386.1"/>
    <property type="molecule type" value="Genomic_DNA"/>
</dbReference>
<evidence type="ECO:0000313" key="3">
    <source>
        <dbReference type="Proteomes" id="UP000419743"/>
    </source>
</evidence>
<evidence type="ECO:0000256" key="1">
    <source>
        <dbReference type="SAM" id="Phobius"/>
    </source>
</evidence>
<sequence>MATVASPRRSVSWAAALLLGAAVAVGLGVYGRLHEPGSVALYTLGFSGQLPMKAWLSTVVLIFAVLQVVSALWMWGRLPGVGTAPAWVGPVHRWSGTIAFVVSLPVAFACLWTLGFRSGDVRVLVHSTAGCLFYGGFAAKMIGLRLKAAPRWALPVLGGTVFTLIVLLWLTSALWLFTTPGLAKI</sequence>
<comment type="caution">
    <text evidence="2">The sequence shown here is derived from an EMBL/GenBank/DDBJ whole genome shotgun (WGS) entry which is preliminary data.</text>
</comment>
<keyword evidence="1" id="KW-0472">Membrane</keyword>
<keyword evidence="3" id="KW-1185">Reference proteome</keyword>
<proteinExistence type="predicted"/>
<gene>
    <name evidence="2" type="ORF">HALOF300_02461</name>
</gene>
<dbReference type="AlphaFoldDB" id="A0A7M4DJZ9"/>
<keyword evidence="1" id="KW-1133">Transmembrane helix</keyword>